<organism evidence="6 7">
    <name type="scientific">Anaeramoeba flamelloides</name>
    <dbReference type="NCBI Taxonomy" id="1746091"/>
    <lineage>
        <taxon>Eukaryota</taxon>
        <taxon>Metamonada</taxon>
        <taxon>Anaeramoebidae</taxon>
        <taxon>Anaeramoeba</taxon>
    </lineage>
</organism>
<dbReference type="InterPro" id="IPR019734">
    <property type="entry name" value="TPR_rpt"/>
</dbReference>
<dbReference type="Pfam" id="PF00185">
    <property type="entry name" value="OTCace"/>
    <property type="match status" value="1"/>
</dbReference>
<evidence type="ECO:0000256" key="2">
    <source>
        <dbReference type="ARBA" id="ARBA00022679"/>
    </source>
</evidence>
<keyword evidence="4" id="KW-0802">TPR repeat</keyword>
<dbReference type="InterPro" id="IPR006130">
    <property type="entry name" value="Asp/Orn_carbamoylTrfase"/>
</dbReference>
<feature type="repeat" description="TPR" evidence="4">
    <location>
        <begin position="484"/>
        <end position="517"/>
    </location>
</feature>
<dbReference type="InterPro" id="IPR046357">
    <property type="entry name" value="PPIase_dom_sf"/>
</dbReference>
<dbReference type="InterPro" id="IPR036901">
    <property type="entry name" value="Asp/Orn_carbamoylTrfase_sf"/>
</dbReference>
<gene>
    <name evidence="6" type="ORF">M0813_22084</name>
</gene>
<comment type="similarity">
    <text evidence="1">Belongs to the aspartate/ornithine carbamoyltransferase superfamily. OTCase family.</text>
</comment>
<dbReference type="NCBIfam" id="TIGR00658">
    <property type="entry name" value="orni_carb_tr"/>
    <property type="match status" value="1"/>
</dbReference>
<dbReference type="InterPro" id="IPR002292">
    <property type="entry name" value="Orn/put_carbamltrans"/>
</dbReference>
<keyword evidence="3" id="KW-0413">Isomerase</keyword>
<dbReference type="SMART" id="SM00028">
    <property type="entry name" value="TPR"/>
    <property type="match status" value="3"/>
</dbReference>
<dbReference type="InterPro" id="IPR001179">
    <property type="entry name" value="PPIase_FKBP_dom"/>
</dbReference>
<evidence type="ECO:0000256" key="1">
    <source>
        <dbReference type="ARBA" id="ARBA00007805"/>
    </source>
</evidence>
<sequence length="584" mass="66506">MSKTIERELRHVTKISDLSPKEVLHILETAKDFKKNPEKYSDYLKQKTLLMLFAKPSLRTRVSFETVMTKLNGHAIMYSITDSPLGKKETYGDTARCLSRYVDVIMARVFSRDEIQKLSVNSSIPVINALDDFGHPCQILADLQTILEKKGSFEGLKMAYVGDCRNNVTYGLMRGCALVGMEIRVSGPSGEEFKIEQEVLDECEEICKKTGGVVKVVADPVEAVKGVDVIYNDSWMSYHIPKEEREERLKKFMPWQVNSKLMSHAKEDCIFMNCLPATRGDEVTAEIIDGPQSVVFDEAENRMWAQGKLIELANGKIIKKVIREGSGEHPKKLSKVRIHYVNTTLDGTPFDSSRQRETPFEFEVGSKRVIDGWEIGILTMRQGEIAIFTIEPELGYGNQKIGSKIPANSTLVFEIEVLNIDNSVCLENQMLKLTELKNEGNTFFKTSKFQEAEGKYLESLESVQKIPRRNLEPEEKKQVVALQTTLLLNASMSEIKLEKFAKSLKNCEEALKLDPKNPKAIYRKGLSYGGKQDYDEAIKVFSYGVEIDPQNKIMKSKLNLYKKKKIAEQDRKRNMYKKMLLKKK</sequence>
<dbReference type="SUPFAM" id="SSF53671">
    <property type="entry name" value="Aspartate/ornithine carbamoyltransferase"/>
    <property type="match status" value="1"/>
</dbReference>
<dbReference type="Pfam" id="PF00254">
    <property type="entry name" value="FKBP_C"/>
    <property type="match status" value="1"/>
</dbReference>
<comment type="caution">
    <text evidence="6">The sequence shown here is derived from an EMBL/GenBank/DDBJ whole genome shotgun (WGS) entry which is preliminary data.</text>
</comment>
<evidence type="ECO:0000313" key="7">
    <source>
        <dbReference type="Proteomes" id="UP001150062"/>
    </source>
</evidence>
<dbReference type="PRINTS" id="PR00100">
    <property type="entry name" value="AOTCASE"/>
</dbReference>
<dbReference type="EMBL" id="JAOAOG010000168">
    <property type="protein sequence ID" value="KAJ6243645.1"/>
    <property type="molecule type" value="Genomic_DNA"/>
</dbReference>
<dbReference type="NCBIfam" id="NF001986">
    <property type="entry name" value="PRK00779.1"/>
    <property type="match status" value="1"/>
</dbReference>
<dbReference type="PANTHER" id="PTHR45753">
    <property type="entry name" value="ORNITHINE CARBAMOYLTRANSFERASE, MITOCHONDRIAL"/>
    <property type="match status" value="1"/>
</dbReference>
<dbReference type="SUPFAM" id="SSF48452">
    <property type="entry name" value="TPR-like"/>
    <property type="match status" value="1"/>
</dbReference>
<dbReference type="InterPro" id="IPR011990">
    <property type="entry name" value="TPR-like_helical_dom_sf"/>
</dbReference>
<dbReference type="InterPro" id="IPR006132">
    <property type="entry name" value="Asp/Orn_carbamoyltranf_P-bd"/>
</dbReference>
<keyword evidence="7" id="KW-1185">Reference proteome</keyword>
<keyword evidence="3" id="KW-0697">Rotamase</keyword>
<name>A0ABQ8YGC6_9EUKA</name>
<comment type="catalytic activity">
    <reaction evidence="3">
        <text>[protein]-peptidylproline (omega=180) = [protein]-peptidylproline (omega=0)</text>
        <dbReference type="Rhea" id="RHEA:16237"/>
        <dbReference type="Rhea" id="RHEA-COMP:10747"/>
        <dbReference type="Rhea" id="RHEA-COMP:10748"/>
        <dbReference type="ChEBI" id="CHEBI:83833"/>
        <dbReference type="ChEBI" id="CHEBI:83834"/>
        <dbReference type="EC" id="5.2.1.8"/>
    </reaction>
</comment>
<dbReference type="PROSITE" id="PS50059">
    <property type="entry name" value="FKBP_PPIASE"/>
    <property type="match status" value="1"/>
</dbReference>
<reference evidence="6" key="1">
    <citation type="submission" date="2022-08" db="EMBL/GenBank/DDBJ databases">
        <title>Novel sulfate-reducing endosymbionts in the free-living metamonad Anaeramoeba.</title>
        <authorList>
            <person name="Jerlstrom-Hultqvist J."/>
            <person name="Cepicka I."/>
            <person name="Gallot-Lavallee L."/>
            <person name="Salas-Leiva D."/>
            <person name="Curtis B.A."/>
            <person name="Zahonova K."/>
            <person name="Pipaliya S."/>
            <person name="Dacks J."/>
            <person name="Roger A.J."/>
        </authorList>
    </citation>
    <scope>NUCLEOTIDE SEQUENCE</scope>
    <source>
        <strain evidence="6">Schooner1</strain>
    </source>
</reference>
<evidence type="ECO:0000259" key="5">
    <source>
        <dbReference type="PROSITE" id="PS50059"/>
    </source>
</evidence>
<evidence type="ECO:0000313" key="6">
    <source>
        <dbReference type="EMBL" id="KAJ6243645.1"/>
    </source>
</evidence>
<dbReference type="SUPFAM" id="SSF54534">
    <property type="entry name" value="FKBP-like"/>
    <property type="match status" value="1"/>
</dbReference>
<dbReference type="PANTHER" id="PTHR45753:SF3">
    <property type="entry name" value="ORNITHINE TRANSCARBAMYLASE, MITOCHONDRIAL"/>
    <property type="match status" value="1"/>
</dbReference>
<dbReference type="InterPro" id="IPR006131">
    <property type="entry name" value="Asp_carbamoyltransf_Asp/Orn-bd"/>
</dbReference>
<dbReference type="Pfam" id="PF13181">
    <property type="entry name" value="TPR_8"/>
    <property type="match status" value="1"/>
</dbReference>
<dbReference type="PRINTS" id="PR00102">
    <property type="entry name" value="OTCASE"/>
</dbReference>
<keyword evidence="2" id="KW-0808">Transferase</keyword>
<protein>
    <recommendedName>
        <fullName evidence="3">peptidylprolyl isomerase</fullName>
        <ecNumber evidence="3">5.2.1.8</ecNumber>
    </recommendedName>
</protein>
<proteinExistence type="inferred from homology"/>
<evidence type="ECO:0000256" key="3">
    <source>
        <dbReference type="PROSITE-ProRule" id="PRU00277"/>
    </source>
</evidence>
<dbReference type="Gene3D" id="3.40.50.1370">
    <property type="entry name" value="Aspartate/ornithine carbamoyltransferase"/>
    <property type="match status" value="2"/>
</dbReference>
<feature type="domain" description="PPIase FKBP-type" evidence="5">
    <location>
        <begin position="333"/>
        <end position="421"/>
    </location>
</feature>
<feature type="repeat" description="TPR" evidence="4">
    <location>
        <begin position="518"/>
        <end position="551"/>
    </location>
</feature>
<dbReference type="EC" id="5.2.1.8" evidence="3"/>
<dbReference type="Gene3D" id="1.25.40.10">
    <property type="entry name" value="Tetratricopeptide repeat domain"/>
    <property type="match status" value="1"/>
</dbReference>
<accession>A0ABQ8YGC6</accession>
<dbReference type="Pfam" id="PF02729">
    <property type="entry name" value="OTCace_N"/>
    <property type="match status" value="1"/>
</dbReference>
<dbReference type="PROSITE" id="PS50005">
    <property type="entry name" value="TPR"/>
    <property type="match status" value="2"/>
</dbReference>
<dbReference type="Gene3D" id="3.10.50.40">
    <property type="match status" value="1"/>
</dbReference>
<evidence type="ECO:0000256" key="4">
    <source>
        <dbReference type="PROSITE-ProRule" id="PRU00339"/>
    </source>
</evidence>
<dbReference type="Proteomes" id="UP001150062">
    <property type="component" value="Unassembled WGS sequence"/>
</dbReference>